<dbReference type="EMBL" id="JASSZA010000020">
    <property type="protein sequence ID" value="KAK2085949.1"/>
    <property type="molecule type" value="Genomic_DNA"/>
</dbReference>
<feature type="compositionally biased region" description="Polar residues" evidence="1">
    <location>
        <begin position="206"/>
        <end position="218"/>
    </location>
</feature>
<evidence type="ECO:0000313" key="2">
    <source>
        <dbReference type="EMBL" id="KAK2085949.1"/>
    </source>
</evidence>
<name>A0ABQ9TMF3_SAGOE</name>
<accession>A0ABQ9TMF3</accession>
<sequence>MELHVTSHSLTIDTVPGVKESKDQHPRMSTPSMEPNLEMLQKRWEAESGGPQTQAQQLTWYSVGKRNVSGNLNKARDNLQRNSISDGAVPTESTLHGAHTHCLPVMCLIQNAQHPSQLTPSWVPSDPPPTLLANADTGLETSPKKPGQFSLEPPQNKNEGIEAEAAWAQRLLQYRSSGLHQLCTCSDSQSSLFTLCIVPLQQRDIQTPPSATPSQTFLSKPFQEG</sequence>
<feature type="compositionally biased region" description="Polar residues" evidence="1">
    <location>
        <begin position="1"/>
        <end position="12"/>
    </location>
</feature>
<proteinExistence type="predicted"/>
<comment type="caution">
    <text evidence="2">The sequence shown here is derived from an EMBL/GenBank/DDBJ whole genome shotgun (WGS) entry which is preliminary data.</text>
</comment>
<organism evidence="2 3">
    <name type="scientific">Saguinus oedipus</name>
    <name type="common">Cotton-top tamarin</name>
    <name type="synonym">Oedipomidas oedipus</name>
    <dbReference type="NCBI Taxonomy" id="9490"/>
    <lineage>
        <taxon>Eukaryota</taxon>
        <taxon>Metazoa</taxon>
        <taxon>Chordata</taxon>
        <taxon>Craniata</taxon>
        <taxon>Vertebrata</taxon>
        <taxon>Euteleostomi</taxon>
        <taxon>Mammalia</taxon>
        <taxon>Eutheria</taxon>
        <taxon>Euarchontoglires</taxon>
        <taxon>Primates</taxon>
        <taxon>Haplorrhini</taxon>
        <taxon>Platyrrhini</taxon>
        <taxon>Cebidae</taxon>
        <taxon>Callitrichinae</taxon>
        <taxon>Saguinus</taxon>
    </lineage>
</organism>
<feature type="region of interest" description="Disordered" evidence="1">
    <location>
        <begin position="1"/>
        <end position="33"/>
    </location>
</feature>
<gene>
    <name evidence="2" type="ORF">P7K49_035374</name>
</gene>
<feature type="region of interest" description="Disordered" evidence="1">
    <location>
        <begin position="206"/>
        <end position="225"/>
    </location>
</feature>
<evidence type="ECO:0000313" key="3">
    <source>
        <dbReference type="Proteomes" id="UP001266305"/>
    </source>
</evidence>
<feature type="region of interest" description="Disordered" evidence="1">
    <location>
        <begin position="130"/>
        <end position="156"/>
    </location>
</feature>
<evidence type="ECO:0000256" key="1">
    <source>
        <dbReference type="SAM" id="MobiDB-lite"/>
    </source>
</evidence>
<dbReference type="Proteomes" id="UP001266305">
    <property type="component" value="Unassembled WGS sequence"/>
</dbReference>
<protein>
    <submittedName>
        <fullName evidence="2">Uncharacterized protein</fullName>
    </submittedName>
</protein>
<keyword evidence="3" id="KW-1185">Reference proteome</keyword>
<reference evidence="2 3" key="1">
    <citation type="submission" date="2023-05" db="EMBL/GenBank/DDBJ databases">
        <title>B98-5 Cell Line De Novo Hybrid Assembly: An Optical Mapping Approach.</title>
        <authorList>
            <person name="Kananen K."/>
            <person name="Auerbach J.A."/>
            <person name="Kautto E."/>
            <person name="Blachly J.S."/>
        </authorList>
    </citation>
    <scope>NUCLEOTIDE SEQUENCE [LARGE SCALE GENOMIC DNA]</scope>
    <source>
        <strain evidence="2">B95-8</strain>
        <tissue evidence="2">Cell line</tissue>
    </source>
</reference>